<accession>A0AAD9QBA4</accession>
<feature type="transmembrane region" description="Helical" evidence="1">
    <location>
        <begin position="86"/>
        <end position="105"/>
    </location>
</feature>
<organism evidence="2 3">
    <name type="scientific">Acropora cervicornis</name>
    <name type="common">Staghorn coral</name>
    <dbReference type="NCBI Taxonomy" id="6130"/>
    <lineage>
        <taxon>Eukaryota</taxon>
        <taxon>Metazoa</taxon>
        <taxon>Cnidaria</taxon>
        <taxon>Anthozoa</taxon>
        <taxon>Hexacorallia</taxon>
        <taxon>Scleractinia</taxon>
        <taxon>Astrocoeniina</taxon>
        <taxon>Acroporidae</taxon>
        <taxon>Acropora</taxon>
    </lineage>
</organism>
<feature type="transmembrane region" description="Helical" evidence="1">
    <location>
        <begin position="58"/>
        <end position="80"/>
    </location>
</feature>
<sequence length="212" mass="24245">MSERDPLILQTNVREVQHTEVAIRGIGTSVLLRKDVYAHSNHIVIQSRPYFRGNLPTYFYCPFFLKLAWLLFFASLLGALALEGGYYKGSPFYCFVVCAFFIAVFSQHEIVNRRSIPVVLMQPVFDGQIPLNALYEVTVTQLQGLALENYRAGIGFANVSGGKVKFQALSREAVRSLHRSRRTSRFMLFMFFCSACYNFYFMMVHSLGLQFS</sequence>
<name>A0AAD9QBA4_ACRCE</name>
<evidence type="ECO:0000256" key="1">
    <source>
        <dbReference type="SAM" id="Phobius"/>
    </source>
</evidence>
<dbReference type="Proteomes" id="UP001249851">
    <property type="component" value="Unassembled WGS sequence"/>
</dbReference>
<evidence type="ECO:0000313" key="2">
    <source>
        <dbReference type="EMBL" id="KAK2558161.1"/>
    </source>
</evidence>
<feature type="transmembrane region" description="Helical" evidence="1">
    <location>
        <begin position="186"/>
        <end position="207"/>
    </location>
</feature>
<protein>
    <submittedName>
        <fullName evidence="2">Uncharacterized protein</fullName>
    </submittedName>
</protein>
<keyword evidence="1" id="KW-0812">Transmembrane</keyword>
<keyword evidence="3" id="KW-1185">Reference proteome</keyword>
<proteinExistence type="predicted"/>
<dbReference type="AlphaFoldDB" id="A0AAD9QBA4"/>
<reference evidence="2" key="1">
    <citation type="journal article" date="2023" name="G3 (Bethesda)">
        <title>Whole genome assembly and annotation of the endangered Caribbean coral Acropora cervicornis.</title>
        <authorList>
            <person name="Selwyn J.D."/>
            <person name="Vollmer S.V."/>
        </authorList>
    </citation>
    <scope>NUCLEOTIDE SEQUENCE</scope>
    <source>
        <strain evidence="2">K2</strain>
    </source>
</reference>
<keyword evidence="1" id="KW-1133">Transmembrane helix</keyword>
<keyword evidence="1" id="KW-0472">Membrane</keyword>
<gene>
    <name evidence="2" type="ORF">P5673_019745</name>
</gene>
<evidence type="ECO:0000313" key="3">
    <source>
        <dbReference type="Proteomes" id="UP001249851"/>
    </source>
</evidence>
<comment type="caution">
    <text evidence="2">The sequence shown here is derived from an EMBL/GenBank/DDBJ whole genome shotgun (WGS) entry which is preliminary data.</text>
</comment>
<reference evidence="2" key="2">
    <citation type="journal article" date="2023" name="Science">
        <title>Genomic signatures of disease resistance in endangered staghorn corals.</title>
        <authorList>
            <person name="Vollmer S.V."/>
            <person name="Selwyn J.D."/>
            <person name="Despard B.A."/>
            <person name="Roesel C.L."/>
        </authorList>
    </citation>
    <scope>NUCLEOTIDE SEQUENCE</scope>
    <source>
        <strain evidence="2">K2</strain>
    </source>
</reference>
<dbReference type="EMBL" id="JARQWQ010000046">
    <property type="protein sequence ID" value="KAK2558161.1"/>
    <property type="molecule type" value="Genomic_DNA"/>
</dbReference>